<protein>
    <recommendedName>
        <fullName evidence="1">UBC core domain-containing protein</fullName>
    </recommendedName>
</protein>
<evidence type="ECO:0000313" key="3">
    <source>
        <dbReference type="Proteomes" id="UP001157974"/>
    </source>
</evidence>
<dbReference type="InterPro" id="IPR050113">
    <property type="entry name" value="Ub_conjugating_enzyme"/>
</dbReference>
<name>A0AAV8UY26_9RHOD</name>
<keyword evidence="3" id="KW-1185">Reference proteome</keyword>
<dbReference type="PANTHER" id="PTHR24067">
    <property type="entry name" value="UBIQUITIN-CONJUGATING ENZYME E2"/>
    <property type="match status" value="1"/>
</dbReference>
<feature type="domain" description="UBC core" evidence="1">
    <location>
        <begin position="8"/>
        <end position="154"/>
    </location>
</feature>
<organism evidence="2 3">
    <name type="scientific">Rhodosorus marinus</name>
    <dbReference type="NCBI Taxonomy" id="101924"/>
    <lineage>
        <taxon>Eukaryota</taxon>
        <taxon>Rhodophyta</taxon>
        <taxon>Stylonematophyceae</taxon>
        <taxon>Stylonematales</taxon>
        <taxon>Stylonemataceae</taxon>
        <taxon>Rhodosorus</taxon>
    </lineage>
</organism>
<evidence type="ECO:0000259" key="1">
    <source>
        <dbReference type="PROSITE" id="PS50127"/>
    </source>
</evidence>
<dbReference type="CDD" id="cd23808">
    <property type="entry name" value="UBCc_UBE2W"/>
    <property type="match status" value="1"/>
</dbReference>
<dbReference type="SMART" id="SM00212">
    <property type="entry name" value="UBCc"/>
    <property type="match status" value="1"/>
</dbReference>
<reference evidence="2 3" key="1">
    <citation type="journal article" date="2023" name="Nat. Commun.">
        <title>Origin of minicircular mitochondrial genomes in red algae.</title>
        <authorList>
            <person name="Lee Y."/>
            <person name="Cho C.H."/>
            <person name="Lee Y.M."/>
            <person name="Park S.I."/>
            <person name="Yang J.H."/>
            <person name="West J.A."/>
            <person name="Bhattacharya D."/>
            <person name="Yoon H.S."/>
        </authorList>
    </citation>
    <scope>NUCLEOTIDE SEQUENCE [LARGE SCALE GENOMIC DNA]</scope>
    <source>
        <strain evidence="2 3">CCMP1338</strain>
        <tissue evidence="2">Whole cell</tissue>
    </source>
</reference>
<accession>A0AAV8UY26</accession>
<dbReference type="PROSITE" id="PS50127">
    <property type="entry name" value="UBC_2"/>
    <property type="match status" value="1"/>
</dbReference>
<dbReference type="Gene3D" id="3.10.110.10">
    <property type="entry name" value="Ubiquitin Conjugating Enzyme"/>
    <property type="match status" value="1"/>
</dbReference>
<dbReference type="Pfam" id="PF00179">
    <property type="entry name" value="UQ_con"/>
    <property type="match status" value="1"/>
</dbReference>
<dbReference type="AlphaFoldDB" id="A0AAV8UY26"/>
<dbReference type="InterPro" id="IPR016135">
    <property type="entry name" value="UBQ-conjugating_enzyme/RWD"/>
</dbReference>
<evidence type="ECO:0000313" key="2">
    <source>
        <dbReference type="EMBL" id="KAJ8906242.1"/>
    </source>
</evidence>
<dbReference type="SUPFAM" id="SSF54495">
    <property type="entry name" value="UBC-like"/>
    <property type="match status" value="1"/>
</dbReference>
<gene>
    <name evidence="2" type="ORF">NDN08_002736</name>
</gene>
<dbReference type="EMBL" id="JAMWBK010000004">
    <property type="protein sequence ID" value="KAJ8906242.1"/>
    <property type="molecule type" value="Genomic_DNA"/>
</dbReference>
<dbReference type="InterPro" id="IPR000608">
    <property type="entry name" value="UBC"/>
</dbReference>
<comment type="caution">
    <text evidence="2">The sequence shown here is derived from an EMBL/GenBank/DDBJ whole genome shotgun (WGS) entry which is preliminary data.</text>
</comment>
<proteinExistence type="predicted"/>
<dbReference type="Proteomes" id="UP001157974">
    <property type="component" value="Unassembled WGS sequence"/>
</dbReference>
<sequence length="154" mass="17614">MRRNLSRQAQKRLMNELDGWFEGSPVPGMKVLSADSLDEWLVELVGAENTVYANERYFLKFRFPEDYPFEPPEITFQQPAPQHPHVYTNGHICLNILFDGWSPALTVTSICLSILSMLSSANRKGIPPDNDTYVAKSHGKSPKETRWMFHDDSV</sequence>